<dbReference type="Gene3D" id="3.60.15.10">
    <property type="entry name" value="Ribonuclease Z/Hydroxyacylglutathione hydrolase-like"/>
    <property type="match status" value="1"/>
</dbReference>
<keyword evidence="3" id="KW-1185">Reference proteome</keyword>
<dbReference type="PANTHER" id="PTHR30619">
    <property type="entry name" value="DNA INTERNALIZATION/COMPETENCE PROTEIN COMEC/REC2"/>
    <property type="match status" value="1"/>
</dbReference>
<organism evidence="2 3">
    <name type="scientific">Paenimyroides tangerinum</name>
    <dbReference type="NCBI Taxonomy" id="2488728"/>
    <lineage>
        <taxon>Bacteria</taxon>
        <taxon>Pseudomonadati</taxon>
        <taxon>Bacteroidota</taxon>
        <taxon>Flavobacteriia</taxon>
        <taxon>Flavobacteriales</taxon>
        <taxon>Flavobacteriaceae</taxon>
        <taxon>Paenimyroides</taxon>
    </lineage>
</organism>
<comment type="caution">
    <text evidence="2">The sequence shown here is derived from an EMBL/GenBank/DDBJ whole genome shotgun (WGS) entry which is preliminary data.</text>
</comment>
<reference evidence="2 3" key="1">
    <citation type="submission" date="2018-11" db="EMBL/GenBank/DDBJ databases">
        <title>Flavobacterium sp. nov., YIM 102701-2 draft genome.</title>
        <authorList>
            <person name="Li G."/>
            <person name="Jiang Y."/>
        </authorList>
    </citation>
    <scope>NUCLEOTIDE SEQUENCE [LARGE SCALE GENOMIC DNA]</scope>
    <source>
        <strain evidence="2 3">YIM 102701-2</strain>
    </source>
</reference>
<dbReference type="RefSeq" id="WP_125020302.1">
    <property type="nucleotide sequence ID" value="NZ_RQVQ01000070.1"/>
</dbReference>
<proteinExistence type="predicted"/>
<protein>
    <submittedName>
        <fullName evidence="2">MBL fold metallo-hydrolase</fullName>
    </submittedName>
</protein>
<evidence type="ECO:0000313" key="3">
    <source>
        <dbReference type="Proteomes" id="UP000275719"/>
    </source>
</evidence>
<dbReference type="Proteomes" id="UP000275719">
    <property type="component" value="Unassembled WGS sequence"/>
</dbReference>
<dbReference type="OrthoDB" id="418728at2"/>
<dbReference type="InterPro" id="IPR036866">
    <property type="entry name" value="RibonucZ/Hydroxyglut_hydro"/>
</dbReference>
<evidence type="ECO:0000259" key="1">
    <source>
        <dbReference type="Pfam" id="PF00753"/>
    </source>
</evidence>
<dbReference type="Pfam" id="PF00753">
    <property type="entry name" value="Lactamase_B"/>
    <property type="match status" value="1"/>
</dbReference>
<dbReference type="PANTHER" id="PTHR30619:SF1">
    <property type="entry name" value="RECOMBINATION PROTEIN 2"/>
    <property type="match status" value="1"/>
</dbReference>
<dbReference type="AlphaFoldDB" id="A0A3P3VVQ0"/>
<dbReference type="SUPFAM" id="SSF56281">
    <property type="entry name" value="Metallo-hydrolase/oxidoreductase"/>
    <property type="match status" value="1"/>
</dbReference>
<dbReference type="EMBL" id="RQVQ01000070">
    <property type="protein sequence ID" value="RRJ86882.1"/>
    <property type="molecule type" value="Genomic_DNA"/>
</dbReference>
<feature type="domain" description="Metallo-beta-lactamase" evidence="1">
    <location>
        <begin position="9"/>
        <end position="93"/>
    </location>
</feature>
<gene>
    <name evidence="2" type="ORF">EG240_15805</name>
</gene>
<dbReference type="InterPro" id="IPR052159">
    <property type="entry name" value="Competence_DNA_uptake"/>
</dbReference>
<dbReference type="InterPro" id="IPR001279">
    <property type="entry name" value="Metallo-B-lactamas"/>
</dbReference>
<keyword evidence="2" id="KW-0378">Hydrolase</keyword>
<sequence length="348" mass="39978">MISIKILKAGQGDSILIRFLGNDSQYKNILIDGGNKKSEYNNHLKKEILSLQNSGQNIDLLIITHTDQDHVKGIQYLLNDHDIDKQIIKQIWFNNFESKSSSQNGDISFTESCEIQKLINQHNIKRCNNITANETLDLLNFYGAKITIISPYLEDLNKLINQNNLDISAVTNDYNYSIDDLVNLNTNLFKNHVEDLDTSLENRVSIAFLFEVHEKSILFLGDANPDVVVKSLEKLITIRSLKNLDVDYLKLSHHASVRSLSFKMLELIKTNNYIISSNRTKANLPNKISFAKILCHSKNDNITNFIFNYGESDMDNNKKLNFTTEEKNMYKFSICEPNYEHGYIITNE</sequence>
<dbReference type="GO" id="GO:0016787">
    <property type="term" value="F:hydrolase activity"/>
    <property type="evidence" value="ECO:0007669"/>
    <property type="project" value="UniProtKB-KW"/>
</dbReference>
<evidence type="ECO:0000313" key="2">
    <source>
        <dbReference type="EMBL" id="RRJ86882.1"/>
    </source>
</evidence>
<accession>A0A3P3VVQ0</accession>
<name>A0A3P3VVQ0_9FLAO</name>